<feature type="signal peptide" evidence="1">
    <location>
        <begin position="1"/>
        <end position="17"/>
    </location>
</feature>
<evidence type="ECO:0000256" key="1">
    <source>
        <dbReference type="SAM" id="SignalP"/>
    </source>
</evidence>
<feature type="chain" id="PRO_5006586912" description="Peptidase MA-like domain-containing protein" evidence="1">
    <location>
        <begin position="18"/>
        <end position="391"/>
    </location>
</feature>
<evidence type="ECO:0000313" key="3">
    <source>
        <dbReference type="Proteomes" id="UP000051934"/>
    </source>
</evidence>
<evidence type="ECO:0008006" key="4">
    <source>
        <dbReference type="Google" id="ProtNLM"/>
    </source>
</evidence>
<proteinExistence type="predicted"/>
<keyword evidence="1" id="KW-0732">Signal</keyword>
<protein>
    <recommendedName>
        <fullName evidence="4">Peptidase MA-like domain-containing protein</fullName>
    </recommendedName>
</protein>
<evidence type="ECO:0000313" key="2">
    <source>
        <dbReference type="EMBL" id="KRO67850.1"/>
    </source>
</evidence>
<name>A0A0R2S5T1_9GAMM</name>
<reference evidence="2 3" key="1">
    <citation type="submission" date="2015-10" db="EMBL/GenBank/DDBJ databases">
        <title>Metagenome-Assembled Genomes uncover a global brackish microbiome.</title>
        <authorList>
            <person name="Hugerth L.W."/>
            <person name="Larsson J."/>
            <person name="Alneberg J."/>
            <person name="Lindh M.V."/>
            <person name="Legrand C."/>
            <person name="Pinhassi J."/>
            <person name="Andersson A.F."/>
        </authorList>
    </citation>
    <scope>NUCLEOTIDE SEQUENCE [LARGE SCALE GENOMIC DNA]</scope>
    <source>
        <strain evidence="2">BACL4 MAG-120507-bin80</strain>
    </source>
</reference>
<dbReference type="AlphaFoldDB" id="A0A0R2S5T1"/>
<dbReference type="EMBL" id="LIBB01000586">
    <property type="protein sequence ID" value="KRO67850.1"/>
    <property type="molecule type" value="Genomic_DNA"/>
</dbReference>
<accession>A0A0R2S5T1</accession>
<comment type="caution">
    <text evidence="2">The sequence shown here is derived from an EMBL/GenBank/DDBJ whole genome shotgun (WGS) entry which is preliminary data.</text>
</comment>
<organism evidence="2 3">
    <name type="scientific">OM182 bacterium BACL3 MAG-120507-bin80</name>
    <dbReference type="NCBI Taxonomy" id="1655577"/>
    <lineage>
        <taxon>Bacteria</taxon>
        <taxon>Pseudomonadati</taxon>
        <taxon>Pseudomonadota</taxon>
        <taxon>Gammaproteobacteria</taxon>
        <taxon>OMG group</taxon>
        <taxon>OM182 clade</taxon>
    </lineage>
</organism>
<sequence>MKNILFLVTLIVSPVFAHFLSITSAYADAIYDPATGTITLTSVLAGDGSSQTESIYATNVQVTAGEILSMGKAWPPYIHPSPWPAEVDFYDMATQELKISYIRTPDTSIELNDVVIKVGSVLGAGFSESISAGVADYKFRYVLDESLPNEWKNEFEIIMNNLQRDIPIYAKSEWYSMPIFAWKSDAERPLPFVSGGCICGGGGEGGHFRWMSLEISASEFEYNNIHRYSLVPHEYFHVYQLSHVDLPGFKWLMEGPAATLESIYVQEHYGIDYFSTAQGPNLSEQVRENPSSYESYSASREADINYSGSVFMTLVLSAELQKQGLSEVEAHRKIFRDFNLAKPTLENWEAKFLEVFLISVDSFYSIIKNYELSYDGLLPSEDLKISQIFSD</sequence>
<dbReference type="Proteomes" id="UP000051934">
    <property type="component" value="Unassembled WGS sequence"/>
</dbReference>
<gene>
    <name evidence="2" type="ORF">ABR69_05825</name>
</gene>